<name>A0AAQ3SDH7_VIGMU</name>
<gene>
    <name evidence="2" type="ORF">V8G54_003837</name>
</gene>
<evidence type="ECO:0000313" key="3">
    <source>
        <dbReference type="Proteomes" id="UP001374535"/>
    </source>
</evidence>
<accession>A0AAQ3SDH7</accession>
<evidence type="ECO:0000313" key="2">
    <source>
        <dbReference type="EMBL" id="WVZ25293.1"/>
    </source>
</evidence>
<reference evidence="2 3" key="1">
    <citation type="journal article" date="2023" name="Life. Sci Alliance">
        <title>Evolutionary insights into 3D genome organization and epigenetic landscape of Vigna mungo.</title>
        <authorList>
            <person name="Junaid A."/>
            <person name="Singh B."/>
            <person name="Bhatia S."/>
        </authorList>
    </citation>
    <scope>NUCLEOTIDE SEQUENCE [LARGE SCALE GENOMIC DNA]</scope>
    <source>
        <strain evidence="2">Urdbean</strain>
    </source>
</reference>
<keyword evidence="3" id="KW-1185">Reference proteome</keyword>
<proteinExistence type="predicted"/>
<sequence length="255" mass="29386">MSPLGKNDIGLHQLYYLERSGTLAVSQQVFEFDEWFNEGLVFQEGRKLEERVLIKHKELNSKNRGLEQSQQHFNISSKLAFTKETPKPSSHTGPQSPVFTLAPKPSFRTGPHNPFFFKGVQFTRFIYLSSKIKGDTPSTRLTRLFSKIHKVATLSTRYSMSDESNSSKRKKTTNECDSDQELAPSNSEFENRVEERFKKASKRVNILSKSLKTLNEKMDEIFKYLFEISSSLEEFEKEDVDNISDESNSRTSESE</sequence>
<dbReference type="Proteomes" id="UP001374535">
    <property type="component" value="Chromosome 1"/>
</dbReference>
<organism evidence="2 3">
    <name type="scientific">Vigna mungo</name>
    <name type="common">Black gram</name>
    <name type="synonym">Phaseolus mungo</name>
    <dbReference type="NCBI Taxonomy" id="3915"/>
    <lineage>
        <taxon>Eukaryota</taxon>
        <taxon>Viridiplantae</taxon>
        <taxon>Streptophyta</taxon>
        <taxon>Embryophyta</taxon>
        <taxon>Tracheophyta</taxon>
        <taxon>Spermatophyta</taxon>
        <taxon>Magnoliopsida</taxon>
        <taxon>eudicotyledons</taxon>
        <taxon>Gunneridae</taxon>
        <taxon>Pentapetalae</taxon>
        <taxon>rosids</taxon>
        <taxon>fabids</taxon>
        <taxon>Fabales</taxon>
        <taxon>Fabaceae</taxon>
        <taxon>Papilionoideae</taxon>
        <taxon>50 kb inversion clade</taxon>
        <taxon>NPAAA clade</taxon>
        <taxon>indigoferoid/millettioid clade</taxon>
        <taxon>Phaseoleae</taxon>
        <taxon>Vigna</taxon>
    </lineage>
</organism>
<evidence type="ECO:0000256" key="1">
    <source>
        <dbReference type="SAM" id="MobiDB-lite"/>
    </source>
</evidence>
<feature type="region of interest" description="Disordered" evidence="1">
    <location>
        <begin position="157"/>
        <end position="191"/>
    </location>
</feature>
<dbReference type="EMBL" id="CP144700">
    <property type="protein sequence ID" value="WVZ25293.1"/>
    <property type="molecule type" value="Genomic_DNA"/>
</dbReference>
<protein>
    <submittedName>
        <fullName evidence="2">Uncharacterized protein</fullName>
    </submittedName>
</protein>
<dbReference type="AlphaFoldDB" id="A0AAQ3SDH7"/>